<dbReference type="EMBL" id="FOVO01000013">
    <property type="protein sequence ID" value="SFN63958.1"/>
    <property type="molecule type" value="Genomic_DNA"/>
</dbReference>
<gene>
    <name evidence="1" type="ORF">SAMN05421579_11333</name>
</gene>
<sequence length="86" mass="10341">MLDFNHTKNIDYQNESNWIVLKGTSKQKYQCYLICKNKEEDIKVIPHINKDKKKTITLENRLVVKNRYMRKLVNYIKTIAKKIIAK</sequence>
<proteinExistence type="predicted"/>
<evidence type="ECO:0000313" key="1">
    <source>
        <dbReference type="EMBL" id="SFN63958.1"/>
    </source>
</evidence>
<evidence type="ECO:0000313" key="2">
    <source>
        <dbReference type="Proteomes" id="UP000199011"/>
    </source>
</evidence>
<dbReference type="AlphaFoldDB" id="A0A1I5ANF6"/>
<protein>
    <submittedName>
        <fullName evidence="1">Uncharacterized protein</fullName>
    </submittedName>
</protein>
<organism evidence="1 2">
    <name type="scientific">Xenorhabdus japonica</name>
    <dbReference type="NCBI Taxonomy" id="53341"/>
    <lineage>
        <taxon>Bacteria</taxon>
        <taxon>Pseudomonadati</taxon>
        <taxon>Pseudomonadota</taxon>
        <taxon>Gammaproteobacteria</taxon>
        <taxon>Enterobacterales</taxon>
        <taxon>Morganellaceae</taxon>
        <taxon>Xenorhabdus</taxon>
    </lineage>
</organism>
<dbReference type="OrthoDB" id="6445420at2"/>
<reference evidence="2" key="1">
    <citation type="submission" date="2016-10" db="EMBL/GenBank/DDBJ databases">
        <authorList>
            <person name="Varghese N."/>
            <person name="Submissions S."/>
        </authorList>
    </citation>
    <scope>NUCLEOTIDE SEQUENCE [LARGE SCALE GENOMIC DNA]</scope>
    <source>
        <strain evidence="2">DSM 16522</strain>
    </source>
</reference>
<name>A0A1I5ANF6_9GAMM</name>
<keyword evidence="2" id="KW-1185">Reference proteome</keyword>
<accession>A0A1I5ANF6</accession>
<dbReference type="RefSeq" id="WP_092519064.1">
    <property type="nucleotide sequence ID" value="NZ_CAWRAH010000032.1"/>
</dbReference>
<dbReference type="Proteomes" id="UP000199011">
    <property type="component" value="Unassembled WGS sequence"/>
</dbReference>